<evidence type="ECO:0000256" key="1">
    <source>
        <dbReference type="SAM" id="MobiDB-lite"/>
    </source>
</evidence>
<accession>A0ABR9J9W6</accession>
<feature type="compositionally biased region" description="Pro residues" evidence="1">
    <location>
        <begin position="28"/>
        <end position="40"/>
    </location>
</feature>
<proteinExistence type="predicted"/>
<dbReference type="Proteomes" id="UP000636579">
    <property type="component" value="Unassembled WGS sequence"/>
</dbReference>
<dbReference type="EMBL" id="JADBEE010000002">
    <property type="protein sequence ID" value="MBE1515790.1"/>
    <property type="molecule type" value="Genomic_DNA"/>
</dbReference>
<evidence type="ECO:0000313" key="2">
    <source>
        <dbReference type="EMBL" id="MBE1515790.1"/>
    </source>
</evidence>
<evidence type="ECO:0008006" key="4">
    <source>
        <dbReference type="Google" id="ProtNLM"/>
    </source>
</evidence>
<feature type="region of interest" description="Disordered" evidence="1">
    <location>
        <begin position="1"/>
        <end position="44"/>
    </location>
</feature>
<dbReference type="RefSeq" id="WP_192592583.1">
    <property type="nucleotide sequence ID" value="NZ_JADBEE010000002.1"/>
</dbReference>
<dbReference type="Pfam" id="PF12277">
    <property type="entry name" value="DUF3618"/>
    <property type="match status" value="1"/>
</dbReference>
<feature type="compositionally biased region" description="Low complexity" evidence="1">
    <location>
        <begin position="12"/>
        <end position="27"/>
    </location>
</feature>
<evidence type="ECO:0000313" key="3">
    <source>
        <dbReference type="Proteomes" id="UP000636579"/>
    </source>
</evidence>
<dbReference type="InterPro" id="IPR022062">
    <property type="entry name" value="DUF3618"/>
</dbReference>
<protein>
    <recommendedName>
        <fullName evidence="4">DUF3618 domain-containing protein</fullName>
    </recommendedName>
</protein>
<reference evidence="2 3" key="1">
    <citation type="submission" date="2020-10" db="EMBL/GenBank/DDBJ databases">
        <title>Sequencing the genomes of 1000 actinobacteria strains.</title>
        <authorList>
            <person name="Klenk H.-P."/>
        </authorList>
    </citation>
    <scope>NUCLEOTIDE SEQUENCE [LARGE SCALE GENOMIC DNA]</scope>
    <source>
        <strain evidence="2 3">DSM 15474</strain>
    </source>
</reference>
<comment type="caution">
    <text evidence="2">The sequence shown here is derived from an EMBL/GenBank/DDBJ whole genome shotgun (WGS) entry which is preliminary data.</text>
</comment>
<gene>
    <name evidence="2" type="ORF">H4W26_002582</name>
</gene>
<sequence>MTTPNPEDPQLRRAAGGPPRPRAANSPSPAPAPVPAPPEPGKNASVEELEADLARTRHELGETVGALAGKLDVKAQAREQVEVAKSRLVEQRDEAREHVATYLTEAKGRVTDERGRPTKNAWLGVTAAGAVATVVAICWPRR</sequence>
<keyword evidence="3" id="KW-1185">Reference proteome</keyword>
<organism evidence="2 3">
    <name type="scientific">Nesterenkonia halotolerans</name>
    <dbReference type="NCBI Taxonomy" id="225325"/>
    <lineage>
        <taxon>Bacteria</taxon>
        <taxon>Bacillati</taxon>
        <taxon>Actinomycetota</taxon>
        <taxon>Actinomycetes</taxon>
        <taxon>Micrococcales</taxon>
        <taxon>Micrococcaceae</taxon>
        <taxon>Nesterenkonia</taxon>
    </lineage>
</organism>
<name>A0ABR9J9W6_9MICC</name>